<keyword evidence="4" id="KW-1185">Reference proteome</keyword>
<dbReference type="PANTHER" id="PTHR35176:SF6">
    <property type="entry name" value="HEME OXYGENASE HI_0854-RELATED"/>
    <property type="match status" value="1"/>
</dbReference>
<dbReference type="NCBIfam" id="TIGR03618">
    <property type="entry name" value="Rv1155_F420"/>
    <property type="match status" value="1"/>
</dbReference>
<dbReference type="GO" id="GO:0016627">
    <property type="term" value="F:oxidoreductase activity, acting on the CH-CH group of donors"/>
    <property type="evidence" value="ECO:0007669"/>
    <property type="project" value="TreeGrafter"/>
</dbReference>
<name>A0A4P6K0B3_KTERU</name>
<organism evidence="3 4">
    <name type="scientific">Ktedonosporobacter rubrisoli</name>
    <dbReference type="NCBI Taxonomy" id="2509675"/>
    <lineage>
        <taxon>Bacteria</taxon>
        <taxon>Bacillati</taxon>
        <taxon>Chloroflexota</taxon>
        <taxon>Ktedonobacteria</taxon>
        <taxon>Ktedonobacterales</taxon>
        <taxon>Ktedonosporobacteraceae</taxon>
        <taxon>Ktedonosporobacter</taxon>
    </lineage>
</organism>
<dbReference type="Gene3D" id="2.30.110.10">
    <property type="entry name" value="Electron Transport, Fmn-binding Protein, Chain A"/>
    <property type="match status" value="1"/>
</dbReference>
<dbReference type="GO" id="GO:0005829">
    <property type="term" value="C:cytosol"/>
    <property type="evidence" value="ECO:0007669"/>
    <property type="project" value="TreeGrafter"/>
</dbReference>
<accession>A0A4P6K0B3</accession>
<dbReference type="OrthoDB" id="159904at2"/>
<reference evidence="3 4" key="1">
    <citation type="submission" date="2019-01" db="EMBL/GenBank/DDBJ databases">
        <title>Ktedonosporobacter rubrisoli SCAWS-G2.</title>
        <authorList>
            <person name="Huang Y."/>
            <person name="Yan B."/>
        </authorList>
    </citation>
    <scope>NUCLEOTIDE SEQUENCE [LARGE SCALE GENOMIC DNA]</scope>
    <source>
        <strain evidence="3 4">SCAWS-G2</strain>
    </source>
</reference>
<dbReference type="PANTHER" id="PTHR35176">
    <property type="entry name" value="HEME OXYGENASE HI_0854-RELATED"/>
    <property type="match status" value="1"/>
</dbReference>
<dbReference type="InterPro" id="IPR012349">
    <property type="entry name" value="Split_barrel_FMN-bd"/>
</dbReference>
<dbReference type="Pfam" id="PF01243">
    <property type="entry name" value="PNPOx_N"/>
    <property type="match status" value="1"/>
</dbReference>
<dbReference type="GO" id="GO:0070967">
    <property type="term" value="F:coenzyme F420 binding"/>
    <property type="evidence" value="ECO:0007669"/>
    <property type="project" value="TreeGrafter"/>
</dbReference>
<dbReference type="AlphaFoldDB" id="A0A4P6K0B3"/>
<evidence type="ECO:0000256" key="1">
    <source>
        <dbReference type="ARBA" id="ARBA00023002"/>
    </source>
</evidence>
<dbReference type="SUPFAM" id="SSF50475">
    <property type="entry name" value="FMN-binding split barrel"/>
    <property type="match status" value="1"/>
</dbReference>
<gene>
    <name evidence="3" type="ORF">EPA93_36650</name>
</gene>
<evidence type="ECO:0000313" key="3">
    <source>
        <dbReference type="EMBL" id="QBD81212.1"/>
    </source>
</evidence>
<dbReference type="InterPro" id="IPR019920">
    <property type="entry name" value="F420-binding_dom_put"/>
</dbReference>
<evidence type="ECO:0000259" key="2">
    <source>
        <dbReference type="Pfam" id="PF01243"/>
    </source>
</evidence>
<sequence>MTTEKIEWRINGVTREEIEAFLAKPNHAAVGTNRAHEAPQLTVTWYIWDGKTFYFSTTKKRAKYFNLRRDPAISLLINNFAENWYVVVYGQAEIIEQNHDELVIPLLEKYMTAEQRKQWRGGDPDRVIIVIHPEKMLAGH</sequence>
<dbReference type="EMBL" id="CP035758">
    <property type="protein sequence ID" value="QBD81212.1"/>
    <property type="molecule type" value="Genomic_DNA"/>
</dbReference>
<dbReference type="InterPro" id="IPR011576">
    <property type="entry name" value="Pyridox_Oxase_N"/>
</dbReference>
<dbReference type="RefSeq" id="WP_129892273.1">
    <property type="nucleotide sequence ID" value="NZ_CP035758.1"/>
</dbReference>
<dbReference type="InterPro" id="IPR052019">
    <property type="entry name" value="F420H2_bilvrd_red/Heme_oxyg"/>
</dbReference>
<evidence type="ECO:0000313" key="4">
    <source>
        <dbReference type="Proteomes" id="UP000290365"/>
    </source>
</evidence>
<protein>
    <submittedName>
        <fullName evidence="3">PPOX class F420-dependent oxidoreductase</fullName>
    </submittedName>
</protein>
<dbReference type="Proteomes" id="UP000290365">
    <property type="component" value="Chromosome"/>
</dbReference>
<proteinExistence type="predicted"/>
<feature type="domain" description="Pyridoxamine 5'-phosphate oxidase N-terminal" evidence="2">
    <location>
        <begin position="15"/>
        <end position="136"/>
    </location>
</feature>
<keyword evidence="1" id="KW-0560">Oxidoreductase</keyword>
<dbReference type="KEGG" id="kbs:EPA93_36650"/>